<comment type="caution">
    <text evidence="2">The sequence shown here is derived from an EMBL/GenBank/DDBJ whole genome shotgun (WGS) entry which is preliminary data.</text>
</comment>
<gene>
    <name evidence="2" type="ORF">HICCMSTLAB_LOCUS9456</name>
</gene>
<proteinExistence type="predicted"/>
<protein>
    <submittedName>
        <fullName evidence="2">Uncharacterized protein</fullName>
    </submittedName>
</protein>
<dbReference type="AlphaFoldDB" id="A0A8J2HGD3"/>
<evidence type="ECO:0000313" key="3">
    <source>
        <dbReference type="Proteomes" id="UP000786811"/>
    </source>
</evidence>
<name>A0A8J2HGD3_COTCN</name>
<dbReference type="OrthoDB" id="7676026at2759"/>
<dbReference type="Proteomes" id="UP000786811">
    <property type="component" value="Unassembled WGS sequence"/>
</dbReference>
<dbReference type="EMBL" id="CAJNRD030001122">
    <property type="protein sequence ID" value="CAG5100243.1"/>
    <property type="molecule type" value="Genomic_DNA"/>
</dbReference>
<keyword evidence="3" id="KW-1185">Reference proteome</keyword>
<organism evidence="2 3">
    <name type="scientific">Cotesia congregata</name>
    <name type="common">Parasitoid wasp</name>
    <name type="synonym">Apanteles congregatus</name>
    <dbReference type="NCBI Taxonomy" id="51543"/>
    <lineage>
        <taxon>Eukaryota</taxon>
        <taxon>Metazoa</taxon>
        <taxon>Ecdysozoa</taxon>
        <taxon>Arthropoda</taxon>
        <taxon>Hexapoda</taxon>
        <taxon>Insecta</taxon>
        <taxon>Pterygota</taxon>
        <taxon>Neoptera</taxon>
        <taxon>Endopterygota</taxon>
        <taxon>Hymenoptera</taxon>
        <taxon>Apocrita</taxon>
        <taxon>Ichneumonoidea</taxon>
        <taxon>Braconidae</taxon>
        <taxon>Microgastrinae</taxon>
        <taxon>Cotesia</taxon>
    </lineage>
</organism>
<feature type="compositionally biased region" description="Low complexity" evidence="1">
    <location>
        <begin position="170"/>
        <end position="181"/>
    </location>
</feature>
<feature type="region of interest" description="Disordered" evidence="1">
    <location>
        <begin position="160"/>
        <end position="182"/>
    </location>
</feature>
<sequence length="335" mass="38881">MDKDLDEKKFKLTTKENIMNLKSNKNKIMTSKFFTPMPAIPSIELQPKKTVLTKKMGKSRDMYRDRIICSEEVSRKKLKLDKEKTEIITRRADEETSKSPENDEEFFEKIRQKCESEKAKGLLVQGSQQKKVKKIKKLFSDDCVKLMNKFKEACKNPLPADNATKMPKFNSTENSEPNENSLDNFSTQTNYPSEVFNINNSAYQDNLKIPDSSTFIVNSPSFYNDQEFLTKLERDKLMSDLEYNLETPSLHNQLLSFSSVKTPEMSPKMRTASNFPKLSIPQFSIDDPRNDESFPLTPFRVPSPIFNNIHDNNNSSINYFEYPMGAKRSKKFFEK</sequence>
<evidence type="ECO:0000256" key="1">
    <source>
        <dbReference type="SAM" id="MobiDB-lite"/>
    </source>
</evidence>
<reference evidence="2" key="1">
    <citation type="submission" date="2021-04" db="EMBL/GenBank/DDBJ databases">
        <authorList>
            <person name="Chebbi M.A.C M."/>
        </authorList>
    </citation>
    <scope>NUCLEOTIDE SEQUENCE</scope>
</reference>
<evidence type="ECO:0000313" key="2">
    <source>
        <dbReference type="EMBL" id="CAG5100243.1"/>
    </source>
</evidence>
<accession>A0A8J2HGD3</accession>